<evidence type="ECO:0000313" key="8">
    <source>
        <dbReference type="EMBL" id="THZ95065.1"/>
    </source>
</evidence>
<reference evidence="8 9" key="1">
    <citation type="submission" date="2018-10" db="EMBL/GenBank/DDBJ databases">
        <title>Fifty Aureobasidium pullulans genomes reveal a recombining polyextremotolerant generalist.</title>
        <authorList>
            <person name="Gostincar C."/>
            <person name="Turk M."/>
            <person name="Zajc J."/>
            <person name="Gunde-Cimerman N."/>
        </authorList>
    </citation>
    <scope>NUCLEOTIDE SEQUENCE [LARGE SCALE GENOMIC DNA]</scope>
    <source>
        <strain evidence="8 9">EXF-3380</strain>
    </source>
</reference>
<dbReference type="AlphaFoldDB" id="A0A4S9YPL5"/>
<feature type="domain" description="Major facilitator superfamily (MFS) profile" evidence="7">
    <location>
        <begin position="1"/>
        <end position="201"/>
    </location>
</feature>
<dbReference type="EMBL" id="QZBU01005530">
    <property type="protein sequence ID" value="THZ95065.1"/>
    <property type="molecule type" value="Genomic_DNA"/>
</dbReference>
<evidence type="ECO:0000256" key="4">
    <source>
        <dbReference type="ARBA" id="ARBA00022989"/>
    </source>
</evidence>
<organism evidence="8 9">
    <name type="scientific">Aureobasidium pullulans</name>
    <name type="common">Black yeast</name>
    <name type="synonym">Pullularia pullulans</name>
    <dbReference type="NCBI Taxonomy" id="5580"/>
    <lineage>
        <taxon>Eukaryota</taxon>
        <taxon>Fungi</taxon>
        <taxon>Dikarya</taxon>
        <taxon>Ascomycota</taxon>
        <taxon>Pezizomycotina</taxon>
        <taxon>Dothideomycetes</taxon>
        <taxon>Dothideomycetidae</taxon>
        <taxon>Dothideales</taxon>
        <taxon>Saccotheciaceae</taxon>
        <taxon>Aureobasidium</taxon>
    </lineage>
</organism>
<comment type="subcellular location">
    <subcellularLocation>
        <location evidence="1">Membrane</location>
        <topology evidence="1">Multi-pass membrane protein</topology>
    </subcellularLocation>
</comment>
<dbReference type="Proteomes" id="UP000304947">
    <property type="component" value="Unassembled WGS sequence"/>
</dbReference>
<evidence type="ECO:0000256" key="5">
    <source>
        <dbReference type="ARBA" id="ARBA00023136"/>
    </source>
</evidence>
<feature type="non-terminal residue" evidence="8">
    <location>
        <position position="201"/>
    </location>
</feature>
<accession>A0A4S9YPL5</accession>
<keyword evidence="4 6" id="KW-1133">Transmembrane helix</keyword>
<dbReference type="PANTHER" id="PTHR43791">
    <property type="entry name" value="PERMEASE-RELATED"/>
    <property type="match status" value="1"/>
</dbReference>
<evidence type="ECO:0000256" key="1">
    <source>
        <dbReference type="ARBA" id="ARBA00004141"/>
    </source>
</evidence>
<evidence type="ECO:0000259" key="7">
    <source>
        <dbReference type="PROSITE" id="PS50850"/>
    </source>
</evidence>
<keyword evidence="2" id="KW-0813">Transport</keyword>
<evidence type="ECO:0000313" key="9">
    <source>
        <dbReference type="Proteomes" id="UP000304947"/>
    </source>
</evidence>
<gene>
    <name evidence="8" type="ORF">D6C83_09181</name>
</gene>
<dbReference type="InterPro" id="IPR011701">
    <property type="entry name" value="MFS"/>
</dbReference>
<sequence>MLTISNVGGQAFMTNKTGFYICRALIGLCEGGFIPGTILFASYFYKSAELSVRLACFWSTLNIARVISALLAAGILNMRGIHNRPGWFWLFLLEGLLTFVIGLVSYFYLPRSPTHTKSVIFRRGWLNEREETIMVNRILRDDPAKGLTAIQEPATMRDIIDTWKDSSTWGLYLIGLIAYIPAAPVSANSLASFNTAERPPC</sequence>
<dbReference type="Pfam" id="PF07690">
    <property type="entry name" value="MFS_1"/>
    <property type="match status" value="1"/>
</dbReference>
<proteinExistence type="predicted"/>
<evidence type="ECO:0000256" key="6">
    <source>
        <dbReference type="SAM" id="Phobius"/>
    </source>
</evidence>
<keyword evidence="5 6" id="KW-0472">Membrane</keyword>
<dbReference type="Gene3D" id="1.20.1250.20">
    <property type="entry name" value="MFS general substrate transporter like domains"/>
    <property type="match status" value="1"/>
</dbReference>
<dbReference type="InterPro" id="IPR020846">
    <property type="entry name" value="MFS_dom"/>
</dbReference>
<dbReference type="PROSITE" id="PS50850">
    <property type="entry name" value="MFS"/>
    <property type="match status" value="1"/>
</dbReference>
<dbReference type="SUPFAM" id="SSF103473">
    <property type="entry name" value="MFS general substrate transporter"/>
    <property type="match status" value="1"/>
</dbReference>
<dbReference type="GO" id="GO:0022857">
    <property type="term" value="F:transmembrane transporter activity"/>
    <property type="evidence" value="ECO:0007669"/>
    <property type="project" value="InterPro"/>
</dbReference>
<keyword evidence="3 6" id="KW-0812">Transmembrane</keyword>
<dbReference type="PANTHER" id="PTHR43791:SF60">
    <property type="entry name" value="TRANSPORTER, PUTATIVE (AFU_ORTHOLOGUE AFUA_1G17160)-RELATED"/>
    <property type="match status" value="1"/>
</dbReference>
<protein>
    <submittedName>
        <fullName evidence="8">Putative MFS transporter</fullName>
    </submittedName>
</protein>
<evidence type="ECO:0000256" key="2">
    <source>
        <dbReference type="ARBA" id="ARBA00022448"/>
    </source>
</evidence>
<comment type="caution">
    <text evidence="8">The sequence shown here is derived from an EMBL/GenBank/DDBJ whole genome shotgun (WGS) entry which is preliminary data.</text>
</comment>
<dbReference type="GO" id="GO:0016020">
    <property type="term" value="C:membrane"/>
    <property type="evidence" value="ECO:0007669"/>
    <property type="project" value="UniProtKB-SubCell"/>
</dbReference>
<feature type="transmembrane region" description="Helical" evidence="6">
    <location>
        <begin position="88"/>
        <end position="109"/>
    </location>
</feature>
<feature type="transmembrane region" description="Helical" evidence="6">
    <location>
        <begin position="20"/>
        <end position="45"/>
    </location>
</feature>
<dbReference type="InterPro" id="IPR036259">
    <property type="entry name" value="MFS_trans_sf"/>
</dbReference>
<feature type="transmembrane region" description="Helical" evidence="6">
    <location>
        <begin position="57"/>
        <end position="76"/>
    </location>
</feature>
<evidence type="ECO:0000256" key="3">
    <source>
        <dbReference type="ARBA" id="ARBA00022692"/>
    </source>
</evidence>
<name>A0A4S9YPL5_AURPU</name>